<organism evidence="1 2">
    <name type="scientific">Roseobacter litoralis (strain ATCC 49566 / DSM 6996 / JCM 21268 / NBRC 15278 / OCh 149)</name>
    <dbReference type="NCBI Taxonomy" id="391595"/>
    <lineage>
        <taxon>Bacteria</taxon>
        <taxon>Pseudomonadati</taxon>
        <taxon>Pseudomonadota</taxon>
        <taxon>Alphaproteobacteria</taxon>
        <taxon>Rhodobacterales</taxon>
        <taxon>Roseobacteraceae</taxon>
        <taxon>Roseobacter</taxon>
    </lineage>
</organism>
<protein>
    <submittedName>
        <fullName evidence="1">Uncharacterized protein</fullName>
    </submittedName>
</protein>
<dbReference type="EMBL" id="CP002623">
    <property type="protein sequence ID" value="AEI93875.1"/>
    <property type="molecule type" value="Genomic_DNA"/>
</dbReference>
<dbReference type="HOGENOM" id="CLU_578566_0_0_5"/>
<proteinExistence type="predicted"/>
<gene>
    <name evidence="1" type="ordered locus">RLO149_c018870</name>
</gene>
<dbReference type="Pfam" id="PF13424">
    <property type="entry name" value="TPR_12"/>
    <property type="match status" value="1"/>
</dbReference>
<evidence type="ECO:0000313" key="1">
    <source>
        <dbReference type="EMBL" id="AEI93875.1"/>
    </source>
</evidence>
<name>F7ZJP4_ROSLO</name>
<dbReference type="Gene3D" id="1.25.40.10">
    <property type="entry name" value="Tetratricopeptide repeat domain"/>
    <property type="match status" value="1"/>
</dbReference>
<sequence>MMVKEALLNKNQRANVVLTLLQEAMLRFLASVILYGSLVSFAAADQSSSGDCSPNVDTTGDVAIECNFGDSDSSPVQLHEISPEIATILENYESTNDAAGAVGELTLVAKRTPSPDSYALAYYYAAHIEGWLGNLNMARYFLDRGDKRLPMNALFLALYSNLAFEIGYHTAAYRYATALFGEMAADPIPKQGLLSAAEVSILSGLKIGKVKNARTVFSELSQATSNKTTFLDENRARFDLLEARVLFAEGNSEAALRLAENALTAIREQYGSDHFEAAKAMFATAEINFDAGRYVQAAQLSRSASNTALFAGQNPNGFHGKTSKLATKAYMAAGERNLSVELAKHHYSSTAQFQSLSDEAIFEAASFAVESLERLGRYQDAAEVLAHAFSLKSDPTRILGTDVFLNVPYLRIVAKVSDIRCAPPHEHMTLGLRSNVLESLIALRSQLGTYIFLEESIEALRADPVPSEMVTC</sequence>
<dbReference type="Proteomes" id="UP000001353">
    <property type="component" value="Chromosome"/>
</dbReference>
<reference evidence="1 2" key="1">
    <citation type="journal article" date="2011" name="BMC Genomics">
        <title>Comparative genome analysis and genome-guided physiological analysis of Roseobacter litoralis.</title>
        <authorList>
            <person name="Kalhoefer D."/>
            <person name="Thole S."/>
            <person name="Voget S."/>
            <person name="Lehmann R."/>
            <person name="Liesegang H."/>
            <person name="Wollher A."/>
            <person name="Daniel R."/>
            <person name="Simon M."/>
            <person name="Brinkhoff T."/>
        </authorList>
    </citation>
    <scope>NUCLEOTIDE SEQUENCE [LARGE SCALE GENOMIC DNA]</scope>
    <source>
        <strain evidence="2">ATCC 49566 / DSM 6996 / JCM 21268 / NBRC 15278 / OCh 149</strain>
    </source>
</reference>
<dbReference type="SUPFAM" id="SSF48452">
    <property type="entry name" value="TPR-like"/>
    <property type="match status" value="1"/>
</dbReference>
<dbReference type="AlphaFoldDB" id="F7ZJP4"/>
<evidence type="ECO:0000313" key="2">
    <source>
        <dbReference type="Proteomes" id="UP000001353"/>
    </source>
</evidence>
<accession>F7ZJP4</accession>
<keyword evidence="2" id="KW-1185">Reference proteome</keyword>
<dbReference type="KEGG" id="rli:RLO149_c018870"/>
<dbReference type="InterPro" id="IPR011990">
    <property type="entry name" value="TPR-like_helical_dom_sf"/>
</dbReference>